<evidence type="ECO:0000313" key="2">
    <source>
        <dbReference type="EMBL" id="RQM10788.1"/>
    </source>
</evidence>
<feature type="chain" id="PRO_5019428433" description="RxLR effector protein" evidence="1">
    <location>
        <begin position="23"/>
        <end position="403"/>
    </location>
</feature>
<organism evidence="2 3">
    <name type="scientific">Peronospora effusa</name>
    <dbReference type="NCBI Taxonomy" id="542832"/>
    <lineage>
        <taxon>Eukaryota</taxon>
        <taxon>Sar</taxon>
        <taxon>Stramenopiles</taxon>
        <taxon>Oomycota</taxon>
        <taxon>Peronosporomycetes</taxon>
        <taxon>Peronosporales</taxon>
        <taxon>Peronosporaceae</taxon>
        <taxon>Peronospora</taxon>
    </lineage>
</organism>
<evidence type="ECO:0008006" key="4">
    <source>
        <dbReference type="Google" id="ProtNLM"/>
    </source>
</evidence>
<dbReference type="EMBL" id="QKXF01000541">
    <property type="protein sequence ID" value="RQM10788.1"/>
    <property type="molecule type" value="Genomic_DNA"/>
</dbReference>
<accession>A0A425C161</accession>
<protein>
    <recommendedName>
        <fullName evidence="4">RxLR effector protein</fullName>
    </recommendedName>
</protein>
<dbReference type="VEuPathDB" id="FungiDB:DD237_008449"/>
<dbReference type="AlphaFoldDB" id="A0A425C161"/>
<name>A0A425C161_9STRA</name>
<gene>
    <name evidence="2" type="ORF">DD237_008449</name>
</gene>
<comment type="caution">
    <text evidence="2">The sequence shown here is derived from an EMBL/GenBank/DDBJ whole genome shotgun (WGS) entry which is preliminary data.</text>
</comment>
<reference evidence="2 3" key="1">
    <citation type="submission" date="2018-06" db="EMBL/GenBank/DDBJ databases">
        <title>Comparative genomics of downy mildews reveals potential adaptations to biotrophy.</title>
        <authorList>
            <person name="Fletcher K."/>
            <person name="Klosterman S.J."/>
            <person name="Derevnina L."/>
            <person name="Martin F."/>
            <person name="Koike S."/>
            <person name="Reyes Chin-Wo S."/>
            <person name="Mou B."/>
            <person name="Michelmore R."/>
        </authorList>
    </citation>
    <scope>NUCLEOTIDE SEQUENCE [LARGE SCALE GENOMIC DNA]</scope>
    <source>
        <strain evidence="2 3">R13</strain>
    </source>
</reference>
<evidence type="ECO:0000256" key="1">
    <source>
        <dbReference type="SAM" id="SignalP"/>
    </source>
</evidence>
<dbReference type="Proteomes" id="UP000286097">
    <property type="component" value="Unassembled WGS sequence"/>
</dbReference>
<sequence>MHLRFGMIWAAVAAILVGLGTSAEQSRSARSLGSEVPAKRKLRSDNLINDNNEERTPDFSGFEDFFADKFPETIDEILSSVPHQHSDLAVPAVATFHPPPHQQSDVAASTIDGSRVPHDDVKGQLDIVYEYLGATDARVRHAHWLEKNMHPADVFERLKISPTKQMLLVQIPTFRWIYYVDQYNEKHPSPPTKLLDVLEKEGYDEEAVIKSVCLPDMDTEVKDQTSGMVKVQGSDSDSQKNFEAALINVQQYAKTRITNELINFWLEKELGVKAVMARLGLSPQNLRTGYNFSRYKTLVMYVDAWNLSFRPKKFTILQVHTLMEQSGYTLKDFKIFYKQSDQESALSLDLAEWITTRENGNANANMHGPNVFPAVTNVFPAVTNVFPAVTNVFPAVTKMVISL</sequence>
<feature type="signal peptide" evidence="1">
    <location>
        <begin position="1"/>
        <end position="22"/>
    </location>
</feature>
<keyword evidence="1" id="KW-0732">Signal</keyword>
<proteinExistence type="predicted"/>
<evidence type="ECO:0000313" key="3">
    <source>
        <dbReference type="Proteomes" id="UP000286097"/>
    </source>
</evidence>